<sequence length="48" mass="5712">MKKKMPFHRRFILPYRDFVDKVNTFDGSGLSDSALKEELRNSSHCPRR</sequence>
<proteinExistence type="predicted"/>
<evidence type="ECO:0000313" key="2">
    <source>
        <dbReference type="Proteomes" id="UP001065549"/>
    </source>
</evidence>
<gene>
    <name evidence="1" type="ORF">OBO34_10475</name>
</gene>
<evidence type="ECO:0000313" key="1">
    <source>
        <dbReference type="EMBL" id="MCU7378778.1"/>
    </source>
</evidence>
<comment type="caution">
    <text evidence="1">The sequence shown here is derived from an EMBL/GenBank/DDBJ whole genome shotgun (WGS) entry which is preliminary data.</text>
</comment>
<keyword evidence="2" id="KW-1185">Reference proteome</keyword>
<accession>A0A9J6QRR3</accession>
<organism evidence="1 2">
    <name type="scientific">Hominibacterium faecale</name>
    <dbReference type="NCBI Taxonomy" id="2839743"/>
    <lineage>
        <taxon>Bacteria</taxon>
        <taxon>Bacillati</taxon>
        <taxon>Bacillota</taxon>
        <taxon>Clostridia</taxon>
        <taxon>Peptostreptococcales</taxon>
        <taxon>Anaerovoracaceae</taxon>
        <taxon>Hominibacterium</taxon>
    </lineage>
</organism>
<dbReference type="AlphaFoldDB" id="A0A9J6QRR3"/>
<dbReference type="RefSeq" id="WP_253021147.1">
    <property type="nucleotide sequence ID" value="NZ_JAOSHN010000004.1"/>
</dbReference>
<dbReference type="EMBL" id="JAOSHN010000004">
    <property type="protein sequence ID" value="MCU7378778.1"/>
    <property type="molecule type" value="Genomic_DNA"/>
</dbReference>
<protein>
    <submittedName>
        <fullName evidence="1">Uncharacterized protein</fullName>
    </submittedName>
</protein>
<dbReference type="Proteomes" id="UP001065549">
    <property type="component" value="Unassembled WGS sequence"/>
</dbReference>
<reference evidence="1" key="1">
    <citation type="submission" date="2022-09" db="EMBL/GenBank/DDBJ databases">
        <title>Culturomic study of gut microbiota in children with autism spectrum disorder.</title>
        <authorList>
            <person name="Efimov B.A."/>
            <person name="Chaplin A.V."/>
            <person name="Sokolova S.R."/>
            <person name="Pikina A.P."/>
            <person name="Korzhanova M."/>
            <person name="Belova V."/>
            <person name="Korostin D."/>
        </authorList>
    </citation>
    <scope>NUCLEOTIDE SEQUENCE</scope>
    <source>
        <strain evidence="1">ASD5510</strain>
    </source>
</reference>
<name>A0A9J6QRR3_9FIRM</name>